<dbReference type="InterPro" id="IPR011195">
    <property type="entry name" value="UCP010256"/>
</dbReference>
<dbReference type="Gene3D" id="3.40.50.410">
    <property type="entry name" value="von Willebrand factor, type A domain"/>
    <property type="match status" value="1"/>
</dbReference>
<feature type="compositionally biased region" description="Basic residues" evidence="1">
    <location>
        <begin position="194"/>
        <end position="205"/>
    </location>
</feature>
<evidence type="ECO:0000313" key="3">
    <source>
        <dbReference type="EMBL" id="MDD7969156.1"/>
    </source>
</evidence>
<dbReference type="InterPro" id="IPR008912">
    <property type="entry name" value="Uncharacterised_CoxE"/>
</dbReference>
<dbReference type="PANTHER" id="PTHR39338">
    <property type="entry name" value="BLL5662 PROTEIN-RELATED"/>
    <property type="match status" value="1"/>
</dbReference>
<feature type="domain" description="VWFA" evidence="2">
    <location>
        <begin position="238"/>
        <end position="404"/>
    </location>
</feature>
<evidence type="ECO:0000313" key="4">
    <source>
        <dbReference type="Proteomes" id="UP001300763"/>
    </source>
</evidence>
<dbReference type="InterPro" id="IPR002035">
    <property type="entry name" value="VWF_A"/>
</dbReference>
<dbReference type="InterPro" id="IPR036465">
    <property type="entry name" value="vWFA_dom_sf"/>
</dbReference>
<organism evidence="3 4">
    <name type="scientific">Actinomycetospora lemnae</name>
    <dbReference type="NCBI Taxonomy" id="3019891"/>
    <lineage>
        <taxon>Bacteria</taxon>
        <taxon>Bacillati</taxon>
        <taxon>Actinomycetota</taxon>
        <taxon>Actinomycetes</taxon>
        <taxon>Pseudonocardiales</taxon>
        <taxon>Pseudonocardiaceae</taxon>
        <taxon>Actinomycetospora</taxon>
    </lineage>
</organism>
<reference evidence="3 4" key="1">
    <citation type="submission" date="2023-02" db="EMBL/GenBank/DDBJ databases">
        <title>Genome sequencing required for Actinomycetospora new species description.</title>
        <authorList>
            <person name="Saimee Y."/>
            <person name="Duangmal K."/>
        </authorList>
    </citation>
    <scope>NUCLEOTIDE SEQUENCE [LARGE SCALE GENOMIC DNA]</scope>
    <source>
        <strain evidence="3 4">DW7H6</strain>
    </source>
</reference>
<gene>
    <name evidence="3" type="ORF">PGB27_27755</name>
</gene>
<feature type="region of interest" description="Disordered" evidence="1">
    <location>
        <begin position="192"/>
        <end position="215"/>
    </location>
</feature>
<dbReference type="SMART" id="SM00327">
    <property type="entry name" value="VWA"/>
    <property type="match status" value="1"/>
</dbReference>
<dbReference type="EMBL" id="JAQZAO010000019">
    <property type="protein sequence ID" value="MDD7969156.1"/>
    <property type="molecule type" value="Genomic_DNA"/>
</dbReference>
<comment type="caution">
    <text evidence="3">The sequence shown here is derived from an EMBL/GenBank/DDBJ whole genome shotgun (WGS) entry which is preliminary data.</text>
</comment>
<keyword evidence="4" id="KW-1185">Reference proteome</keyword>
<evidence type="ECO:0000259" key="2">
    <source>
        <dbReference type="SMART" id="SM00327"/>
    </source>
</evidence>
<protein>
    <submittedName>
        <fullName evidence="3">VWA domain-containing protein</fullName>
    </submittedName>
</protein>
<dbReference type="PIRSF" id="PIRSF010256">
    <property type="entry name" value="CoxE_vWa"/>
    <property type="match status" value="1"/>
</dbReference>
<dbReference type="PANTHER" id="PTHR39338:SF6">
    <property type="entry name" value="BLL5662 PROTEIN"/>
    <property type="match status" value="1"/>
</dbReference>
<dbReference type="RefSeq" id="WP_274203688.1">
    <property type="nucleotide sequence ID" value="NZ_JAQZAO010000019.1"/>
</dbReference>
<dbReference type="CDD" id="cd00198">
    <property type="entry name" value="vWFA"/>
    <property type="match status" value="1"/>
</dbReference>
<proteinExistence type="predicted"/>
<dbReference type="SUPFAM" id="SSF53300">
    <property type="entry name" value="vWA-like"/>
    <property type="match status" value="1"/>
</dbReference>
<accession>A0ABT5T2F7</accession>
<evidence type="ECO:0000256" key="1">
    <source>
        <dbReference type="SAM" id="MobiDB-lite"/>
    </source>
</evidence>
<name>A0ABT5T2F7_9PSEU</name>
<dbReference type="Pfam" id="PF05762">
    <property type="entry name" value="VWA_CoxE"/>
    <property type="match status" value="1"/>
</dbReference>
<dbReference type="Proteomes" id="UP001300763">
    <property type="component" value="Unassembled WGS sequence"/>
</dbReference>
<feature type="region of interest" description="Disordered" evidence="1">
    <location>
        <begin position="118"/>
        <end position="156"/>
    </location>
</feature>
<sequence>MSTGDRGGSSDAPAPRQHAGAVLAAGVVESLGGDTTQDAGRDVDAVLEDFVAFTRLVRNAGVPVTTDRVAAYLQALRLSDLRSEVATYWAGRLTLCGDPDDVVRYDHAFAAWFSSDPRDQRMGRPAPPKPRISTMAALTEPPPGSGTGDEDEETPELRVAASGEEILRDRDIAELSIGEREHLKQLLALLRPAPPRRRARRRRSARKGEPDPRRTLRAALANGGEITDLRRRARRQRPRRVVLLIDVSGSMSPYADTLLRFAHVVTRRTPTAIETFTLGTRLTRVTRELRQRDPERALADAGRAIPDWSGGTRLGEVLRAFLDRWGQRGVARRAVVVVFSDGWERGGAELLGEQSARLRRLAHKVVWVNPHAGKSGYEPVQGGIAAALPHVDRLLAGHSLTTLAELLEVLRDA</sequence>